<feature type="region of interest" description="Disordered" evidence="1">
    <location>
        <begin position="55"/>
        <end position="80"/>
    </location>
</feature>
<keyword evidence="4" id="KW-1185">Reference proteome</keyword>
<dbReference type="PANTHER" id="PTHR12864">
    <property type="entry name" value="RAN BINDING PROTEIN 9-RELATED"/>
    <property type="match status" value="1"/>
</dbReference>
<reference evidence="3 4" key="1">
    <citation type="submission" date="2024-10" db="EMBL/GenBank/DDBJ databases">
        <authorList>
            <person name="Kim D."/>
        </authorList>
    </citation>
    <scope>NUCLEOTIDE SEQUENCE [LARGE SCALE GENOMIC DNA]</scope>
    <source>
        <strain evidence="3">BH-2024</strain>
    </source>
</reference>
<proteinExistence type="predicted"/>
<dbReference type="SMART" id="SM00449">
    <property type="entry name" value="SPRY"/>
    <property type="match status" value="2"/>
</dbReference>
<accession>A0ABD2LYY7</accession>
<comment type="caution">
    <text evidence="3">The sequence shown here is derived from an EMBL/GenBank/DDBJ whole genome shotgun (WGS) entry which is preliminary data.</text>
</comment>
<dbReference type="InterPro" id="IPR043136">
    <property type="entry name" value="B30.2/SPRY_sf"/>
</dbReference>
<dbReference type="CDD" id="cd12885">
    <property type="entry name" value="SPRY_RanBP_like"/>
    <property type="match status" value="2"/>
</dbReference>
<evidence type="ECO:0000259" key="2">
    <source>
        <dbReference type="PROSITE" id="PS50188"/>
    </source>
</evidence>
<dbReference type="AlphaFoldDB" id="A0ABD2LYY7"/>
<sequence length="571" mass="63873">MNFSSDSSINEREFSPNDPIFPNLSQAEELRVLMARIAQLQQNATMESSSASFDVLGQDGNEVNNEGTSFDDGGQQKYADNSRTTPIVVSAEKFNAILERIGELEKQQKNEEQQRGTSKTGTENVNAIVEKCDALFGRVAEIEKQQQQKGTALEEHLEKLDNFIGILKDRFGNELLNAVHPKVRQNIAEKFSIPHQNCLDVNACHSDLEIFGPNCLIINYKSDGSGFRSVFAKHPIPCSESAGIFYFEMKIINVKNLCSIGFATKAMPLDERVGQNADSCAYQSDGQFWANGSNNFGNANFSSGDIVGCGINLATRRVIFTKNGQPLDTSDLFLSTPFDFPLFPFISLNDFGDLIETNFGPQFKFDPAKIMLNFLRENYWDANSCDENLQISDNKSLTVLHKGTNSGYFDYVFAKYSILLNKDFRLIFGFAVKQQNKLVGTIRTRKGTYAYESDGDIRINGKGKGINDEYSYSEGDTVGIGVNLITRQLFFTKNGKHLDSSDFFVAPYLADVSFHPFVSLHDDGDQIEANFGPNFKFDFGNSKTWFSLPAFTTTVFKEFFSKLAQTIARHQ</sequence>
<feature type="region of interest" description="Disordered" evidence="1">
    <location>
        <begin position="1"/>
        <end position="22"/>
    </location>
</feature>
<organism evidence="3 4">
    <name type="scientific">Heterodera trifolii</name>
    <dbReference type="NCBI Taxonomy" id="157864"/>
    <lineage>
        <taxon>Eukaryota</taxon>
        <taxon>Metazoa</taxon>
        <taxon>Ecdysozoa</taxon>
        <taxon>Nematoda</taxon>
        <taxon>Chromadorea</taxon>
        <taxon>Rhabditida</taxon>
        <taxon>Tylenchina</taxon>
        <taxon>Tylenchomorpha</taxon>
        <taxon>Tylenchoidea</taxon>
        <taxon>Heteroderidae</taxon>
        <taxon>Heteroderinae</taxon>
        <taxon>Heterodera</taxon>
    </lineage>
</organism>
<dbReference type="InterPro" id="IPR001870">
    <property type="entry name" value="B30.2/SPRY"/>
</dbReference>
<dbReference type="Pfam" id="PF00622">
    <property type="entry name" value="SPRY"/>
    <property type="match status" value="2"/>
</dbReference>
<dbReference type="InterPro" id="IPR050618">
    <property type="entry name" value="Ubq-SigPath_Reg"/>
</dbReference>
<dbReference type="InterPro" id="IPR013320">
    <property type="entry name" value="ConA-like_dom_sf"/>
</dbReference>
<evidence type="ECO:0000313" key="4">
    <source>
        <dbReference type="Proteomes" id="UP001620626"/>
    </source>
</evidence>
<gene>
    <name evidence="3" type="ORF">niasHT_000574</name>
</gene>
<dbReference type="EMBL" id="JBICBT010000209">
    <property type="protein sequence ID" value="KAL3120456.1"/>
    <property type="molecule type" value="Genomic_DNA"/>
</dbReference>
<dbReference type="PROSITE" id="PS50188">
    <property type="entry name" value="B302_SPRY"/>
    <property type="match status" value="1"/>
</dbReference>
<feature type="domain" description="B30.2/SPRY" evidence="2">
    <location>
        <begin position="175"/>
        <end position="364"/>
    </location>
</feature>
<dbReference type="Proteomes" id="UP001620626">
    <property type="component" value="Unassembled WGS sequence"/>
</dbReference>
<name>A0ABD2LYY7_9BILA</name>
<dbReference type="Gene3D" id="2.60.120.920">
    <property type="match status" value="2"/>
</dbReference>
<dbReference type="SUPFAM" id="SSF49899">
    <property type="entry name" value="Concanavalin A-like lectins/glucanases"/>
    <property type="match status" value="2"/>
</dbReference>
<dbReference type="InterPro" id="IPR003877">
    <property type="entry name" value="SPRY_dom"/>
</dbReference>
<evidence type="ECO:0000313" key="3">
    <source>
        <dbReference type="EMBL" id="KAL3120456.1"/>
    </source>
</evidence>
<evidence type="ECO:0000256" key="1">
    <source>
        <dbReference type="SAM" id="MobiDB-lite"/>
    </source>
</evidence>
<protein>
    <recommendedName>
        <fullName evidence="2">B30.2/SPRY domain-containing protein</fullName>
    </recommendedName>
</protein>
<dbReference type="InterPro" id="IPR044736">
    <property type="entry name" value="Gid1/RanBPM/SPLA_SPRY"/>
</dbReference>